<protein>
    <recommendedName>
        <fullName evidence="1">acylphosphatase</fullName>
        <ecNumber evidence="1">3.6.1.7</ecNumber>
    </recommendedName>
</protein>
<sequence length="125" mass="13229">MSSKRISYKVTGDVQGIPRYIRGMVIAVGTELARSYTSKQANSIGVTGFVKNVSDGTVRRLSSHMEALLSDLVVKIQVQGEAQGSPDALKEFIGHLNTGPSAASVNRVEQSDIGSKSGESGFSVK</sequence>
<dbReference type="STRING" id="1231657.A0A1Y1Y8S8"/>
<reference evidence="5 6" key="1">
    <citation type="submission" date="2016-07" db="EMBL/GenBank/DDBJ databases">
        <title>Pervasive Adenine N6-methylation of Active Genes in Fungi.</title>
        <authorList>
            <consortium name="DOE Joint Genome Institute"/>
            <person name="Mondo S.J."/>
            <person name="Dannebaum R.O."/>
            <person name="Kuo R.C."/>
            <person name="Labutti K."/>
            <person name="Haridas S."/>
            <person name="Kuo A."/>
            <person name="Salamov A."/>
            <person name="Ahrendt S.R."/>
            <person name="Lipzen A."/>
            <person name="Sullivan W."/>
            <person name="Andreopoulos W.B."/>
            <person name="Clum A."/>
            <person name="Lindquist E."/>
            <person name="Daum C."/>
            <person name="Ramamoorthy G.K."/>
            <person name="Gryganskyi A."/>
            <person name="Culley D."/>
            <person name="Magnuson J.K."/>
            <person name="James T.Y."/>
            <person name="O'Malley M.A."/>
            <person name="Stajich J.E."/>
            <person name="Spatafora J.W."/>
            <person name="Visel A."/>
            <person name="Grigoriev I.V."/>
        </authorList>
    </citation>
    <scope>NUCLEOTIDE SEQUENCE [LARGE SCALE GENOMIC DNA]</scope>
    <source>
        <strain evidence="5 6">CBS 115471</strain>
    </source>
</reference>
<dbReference type="OrthoDB" id="7961613at2759"/>
<dbReference type="PROSITE" id="PS51160">
    <property type="entry name" value="ACYLPHOSPHATASE_3"/>
    <property type="match status" value="1"/>
</dbReference>
<gene>
    <name evidence="5" type="ORF">BCR34DRAFT_608276</name>
</gene>
<evidence type="ECO:0000313" key="5">
    <source>
        <dbReference type="EMBL" id="ORX94430.1"/>
    </source>
</evidence>
<dbReference type="SUPFAM" id="SSF54975">
    <property type="entry name" value="Acylphosphatase/BLUF domain-like"/>
    <property type="match status" value="1"/>
</dbReference>
<feature type="region of interest" description="Disordered" evidence="3">
    <location>
        <begin position="98"/>
        <end position="125"/>
    </location>
</feature>
<dbReference type="InterPro" id="IPR036046">
    <property type="entry name" value="Acylphosphatase-like_dom_sf"/>
</dbReference>
<feature type="domain" description="Acylphosphatase-like" evidence="4">
    <location>
        <begin position="5"/>
        <end position="125"/>
    </location>
</feature>
<evidence type="ECO:0000256" key="3">
    <source>
        <dbReference type="SAM" id="MobiDB-lite"/>
    </source>
</evidence>
<accession>A0A1Y1Y8S8</accession>
<comment type="caution">
    <text evidence="5">The sequence shown here is derived from an EMBL/GenBank/DDBJ whole genome shotgun (WGS) entry which is preliminary data.</text>
</comment>
<comment type="similarity">
    <text evidence="2">Belongs to the acylphosphatase family.</text>
</comment>
<dbReference type="GO" id="GO:0003998">
    <property type="term" value="F:acylphosphatase activity"/>
    <property type="evidence" value="ECO:0007669"/>
    <property type="project" value="UniProtKB-EC"/>
</dbReference>
<dbReference type="InterPro" id="IPR001792">
    <property type="entry name" value="Acylphosphatase-like_dom"/>
</dbReference>
<dbReference type="Gene3D" id="3.30.70.100">
    <property type="match status" value="1"/>
</dbReference>
<dbReference type="EMBL" id="MCFA01000308">
    <property type="protein sequence ID" value="ORX94430.1"/>
    <property type="molecule type" value="Genomic_DNA"/>
</dbReference>
<feature type="active site" evidence="1">
    <location>
        <position position="52"/>
    </location>
</feature>
<dbReference type="EC" id="3.6.1.7" evidence="1"/>
<evidence type="ECO:0000313" key="6">
    <source>
        <dbReference type="Proteomes" id="UP000193144"/>
    </source>
</evidence>
<dbReference type="Pfam" id="PF00708">
    <property type="entry name" value="Acylphosphatase"/>
    <property type="match status" value="1"/>
</dbReference>
<name>A0A1Y1Y8S8_9PLEO</name>
<proteinExistence type="inferred from homology"/>
<keyword evidence="1" id="KW-0378">Hydrolase</keyword>
<comment type="catalytic activity">
    <reaction evidence="1">
        <text>an acyl phosphate + H2O = a carboxylate + phosphate + H(+)</text>
        <dbReference type="Rhea" id="RHEA:14965"/>
        <dbReference type="ChEBI" id="CHEBI:15377"/>
        <dbReference type="ChEBI" id="CHEBI:15378"/>
        <dbReference type="ChEBI" id="CHEBI:29067"/>
        <dbReference type="ChEBI" id="CHEBI:43474"/>
        <dbReference type="ChEBI" id="CHEBI:59918"/>
        <dbReference type="EC" id="3.6.1.7"/>
    </reaction>
</comment>
<evidence type="ECO:0000259" key="4">
    <source>
        <dbReference type="PROSITE" id="PS51160"/>
    </source>
</evidence>
<evidence type="ECO:0000256" key="2">
    <source>
        <dbReference type="RuleBase" id="RU004168"/>
    </source>
</evidence>
<dbReference type="AlphaFoldDB" id="A0A1Y1Y8S8"/>
<dbReference type="Proteomes" id="UP000193144">
    <property type="component" value="Unassembled WGS sequence"/>
</dbReference>
<organism evidence="5 6">
    <name type="scientific">Clohesyomyces aquaticus</name>
    <dbReference type="NCBI Taxonomy" id="1231657"/>
    <lineage>
        <taxon>Eukaryota</taxon>
        <taxon>Fungi</taxon>
        <taxon>Dikarya</taxon>
        <taxon>Ascomycota</taxon>
        <taxon>Pezizomycotina</taxon>
        <taxon>Dothideomycetes</taxon>
        <taxon>Pleosporomycetidae</taxon>
        <taxon>Pleosporales</taxon>
        <taxon>Lindgomycetaceae</taxon>
        <taxon>Clohesyomyces</taxon>
    </lineage>
</organism>
<evidence type="ECO:0000256" key="1">
    <source>
        <dbReference type="PROSITE-ProRule" id="PRU00520"/>
    </source>
</evidence>
<feature type="active site" evidence="1">
    <location>
        <position position="34"/>
    </location>
</feature>
<keyword evidence="6" id="KW-1185">Reference proteome</keyword>